<name>R4UKC8_COPFO</name>
<dbReference type="AlphaFoldDB" id="R4UKC8"/>
<organism evidence="2">
    <name type="scientific">Coptotermes formosanus</name>
    <name type="common">Formosan subterranean termite</name>
    <dbReference type="NCBI Taxonomy" id="36987"/>
    <lineage>
        <taxon>Eukaryota</taxon>
        <taxon>Metazoa</taxon>
        <taxon>Ecdysozoa</taxon>
        <taxon>Arthropoda</taxon>
        <taxon>Hexapoda</taxon>
        <taxon>Insecta</taxon>
        <taxon>Pterygota</taxon>
        <taxon>Neoptera</taxon>
        <taxon>Polyneoptera</taxon>
        <taxon>Dictyoptera</taxon>
        <taxon>Blattodea</taxon>
        <taxon>Blattoidea</taxon>
        <taxon>Termitoidae</taxon>
        <taxon>Rhinotermitidae</taxon>
        <taxon>Coptotermes</taxon>
    </lineage>
</organism>
<sequence>MWPSKCWISEYDYEYRRPDFDMNATIRRNITLSASQLQRKAKSLKSKNRSETPDLSEIKTITPEINEGAGWKSEYIAEYVPKNMGDGRYASGKHPDSDILTFTKDITKESQTHDTHSMNATVSHIDRNARTAGKPRHVADINKFYKLEHLCDIAPWDPKSKDPNFKDEPESEYDGEYIDHFPGRKGSPSTLTRHPTNPLVEEYDPLKDSLDSRSVCSESGEPEDFKDKLSTIYRDDYIDHSKKHLGESFAKGKTRFGTQVNRIRPVSFGNGRDTAGLGMAHLNYSRVRKTIPKNIPTTKKMI</sequence>
<feature type="non-terminal residue" evidence="2">
    <location>
        <position position="302"/>
    </location>
</feature>
<dbReference type="EMBL" id="KC740740">
    <property type="protein sequence ID" value="AGM32564.1"/>
    <property type="molecule type" value="mRNA"/>
</dbReference>
<evidence type="ECO:0000313" key="2">
    <source>
        <dbReference type="EMBL" id="AGM32564.1"/>
    </source>
</evidence>
<feature type="region of interest" description="Disordered" evidence="1">
    <location>
        <begin position="181"/>
        <end position="203"/>
    </location>
</feature>
<proteinExistence type="evidence at transcript level"/>
<accession>R4UKC8</accession>
<protein>
    <submittedName>
        <fullName evidence="2">Uncharacterized protein</fullName>
    </submittedName>
</protein>
<reference evidence="2" key="1">
    <citation type="submission" date="2013-03" db="EMBL/GenBank/DDBJ databases">
        <title>Immune-Related transcriptome of Coptotermes formosanus Shiraki workers: the defense mechanism.</title>
        <authorList>
            <person name="Hussain A."/>
            <person name="Li Y.F."/>
            <person name="Wen S.Y."/>
        </authorList>
    </citation>
    <scope>NUCLEOTIDE SEQUENCE</scope>
</reference>
<evidence type="ECO:0000256" key="1">
    <source>
        <dbReference type="SAM" id="MobiDB-lite"/>
    </source>
</evidence>